<comment type="cofactor">
    <cofactor evidence="1">
        <name>heme</name>
        <dbReference type="ChEBI" id="CHEBI:30413"/>
    </cofactor>
</comment>
<dbReference type="EMBL" id="JBBXMP010000033">
    <property type="protein sequence ID" value="KAL0066651.1"/>
    <property type="molecule type" value="Genomic_DNA"/>
</dbReference>
<proteinExistence type="inferred from homology"/>
<keyword evidence="4 5" id="KW-0408">Iron</keyword>
<keyword evidence="5" id="KW-0503">Monooxygenase</keyword>
<protein>
    <recommendedName>
        <fullName evidence="8">Cytochrome P450</fullName>
    </recommendedName>
</protein>
<dbReference type="InterPro" id="IPR017972">
    <property type="entry name" value="Cyt_P450_CS"/>
</dbReference>
<dbReference type="InterPro" id="IPR050121">
    <property type="entry name" value="Cytochrome_P450_monoxygenase"/>
</dbReference>
<keyword evidence="5" id="KW-0349">Heme</keyword>
<evidence type="ECO:0000313" key="7">
    <source>
        <dbReference type="Proteomes" id="UP001437256"/>
    </source>
</evidence>
<comment type="caution">
    <text evidence="6">The sequence shown here is derived from an EMBL/GenBank/DDBJ whole genome shotgun (WGS) entry which is preliminary data.</text>
</comment>
<accession>A0ABR2ZY51</accession>
<keyword evidence="5" id="KW-0560">Oxidoreductase</keyword>
<organism evidence="6 7">
    <name type="scientific">Marasmius tenuissimus</name>
    <dbReference type="NCBI Taxonomy" id="585030"/>
    <lineage>
        <taxon>Eukaryota</taxon>
        <taxon>Fungi</taxon>
        <taxon>Dikarya</taxon>
        <taxon>Basidiomycota</taxon>
        <taxon>Agaricomycotina</taxon>
        <taxon>Agaricomycetes</taxon>
        <taxon>Agaricomycetidae</taxon>
        <taxon>Agaricales</taxon>
        <taxon>Marasmiineae</taxon>
        <taxon>Marasmiaceae</taxon>
        <taxon>Marasmius</taxon>
    </lineage>
</organism>
<gene>
    <name evidence="6" type="ORF">AAF712_006254</name>
</gene>
<dbReference type="Proteomes" id="UP001437256">
    <property type="component" value="Unassembled WGS sequence"/>
</dbReference>
<dbReference type="Gene3D" id="1.10.630.10">
    <property type="entry name" value="Cytochrome P450"/>
    <property type="match status" value="2"/>
</dbReference>
<dbReference type="CDD" id="cd11062">
    <property type="entry name" value="CYP58-like"/>
    <property type="match status" value="1"/>
</dbReference>
<dbReference type="InterPro" id="IPR036396">
    <property type="entry name" value="Cyt_P450_sf"/>
</dbReference>
<name>A0ABR2ZY51_9AGAR</name>
<comment type="similarity">
    <text evidence="5">Belongs to the cytochrome P450 family.</text>
</comment>
<evidence type="ECO:0000256" key="3">
    <source>
        <dbReference type="ARBA" id="ARBA00022723"/>
    </source>
</evidence>
<keyword evidence="7" id="KW-1185">Reference proteome</keyword>
<dbReference type="PROSITE" id="PS00086">
    <property type="entry name" value="CYTOCHROME_P450"/>
    <property type="match status" value="1"/>
</dbReference>
<sequence>MGSYFSRRAVLELENTVQRNVDKLIDRLFSHAASSKPADLLMAYRAATNDIITGYLFAQKFNALDYEGFKHPFLVAFDDIASSIWLLKNLPLPSAFPVARLPDWIVKVVNPAARPVLNQKYFVIQKIKEWEADTQMERRGQRGERAIFDSFLKPAKLAKYNEGTPLRSEEGNEYPWLIPRSQLMDECTSIQFAGTDTVGNACLFGTFHLLNDRVVLGKLRKELDEAWVDREDPMPFERLEKLPYLTVVSSAAYFSHMNPTIFSDPHKFVPERWIGSDSRDLEKHLVAFSKGPRMCLGVNLAWCELYLIMGNVFRKLDMEIYDTTAKDLEFGDFFIPLFRGKHLQAIVKSFRE</sequence>
<dbReference type="PANTHER" id="PTHR24305">
    <property type="entry name" value="CYTOCHROME P450"/>
    <property type="match status" value="1"/>
</dbReference>
<keyword evidence="3 5" id="KW-0479">Metal-binding</keyword>
<evidence type="ECO:0008006" key="8">
    <source>
        <dbReference type="Google" id="ProtNLM"/>
    </source>
</evidence>
<dbReference type="PANTHER" id="PTHR24305:SF152">
    <property type="entry name" value="P450, PUTATIVE (EUROFUNG)-RELATED"/>
    <property type="match status" value="1"/>
</dbReference>
<evidence type="ECO:0000313" key="6">
    <source>
        <dbReference type="EMBL" id="KAL0066651.1"/>
    </source>
</evidence>
<evidence type="ECO:0000256" key="4">
    <source>
        <dbReference type="ARBA" id="ARBA00023004"/>
    </source>
</evidence>
<dbReference type="Pfam" id="PF00067">
    <property type="entry name" value="p450"/>
    <property type="match status" value="1"/>
</dbReference>
<evidence type="ECO:0000256" key="1">
    <source>
        <dbReference type="ARBA" id="ARBA00001971"/>
    </source>
</evidence>
<dbReference type="PRINTS" id="PR00463">
    <property type="entry name" value="EP450I"/>
</dbReference>
<evidence type="ECO:0000256" key="2">
    <source>
        <dbReference type="ARBA" id="ARBA00005179"/>
    </source>
</evidence>
<dbReference type="InterPro" id="IPR002401">
    <property type="entry name" value="Cyt_P450_E_grp-I"/>
</dbReference>
<dbReference type="SUPFAM" id="SSF48264">
    <property type="entry name" value="Cytochrome P450"/>
    <property type="match status" value="1"/>
</dbReference>
<dbReference type="InterPro" id="IPR001128">
    <property type="entry name" value="Cyt_P450"/>
</dbReference>
<evidence type="ECO:0000256" key="5">
    <source>
        <dbReference type="RuleBase" id="RU000461"/>
    </source>
</evidence>
<comment type="pathway">
    <text evidence="2">Secondary metabolite biosynthesis.</text>
</comment>
<reference evidence="6 7" key="1">
    <citation type="submission" date="2024-05" db="EMBL/GenBank/DDBJ databases">
        <title>A draft genome resource for the thread blight pathogen Marasmius tenuissimus strain MS-2.</title>
        <authorList>
            <person name="Yulfo-Soto G.E."/>
            <person name="Baruah I.K."/>
            <person name="Amoako-Attah I."/>
            <person name="Bukari Y."/>
            <person name="Meinhardt L.W."/>
            <person name="Bailey B.A."/>
            <person name="Cohen S.P."/>
        </authorList>
    </citation>
    <scope>NUCLEOTIDE SEQUENCE [LARGE SCALE GENOMIC DNA]</scope>
    <source>
        <strain evidence="6 7">MS-2</strain>
    </source>
</reference>